<dbReference type="Proteomes" id="UP000005038">
    <property type="component" value="Unassembled WGS sequence"/>
</dbReference>
<dbReference type="AlphaFoldDB" id="H5TLJ0"/>
<dbReference type="Gene3D" id="3.40.50.1820">
    <property type="entry name" value="alpha/beta hydrolase"/>
    <property type="match status" value="1"/>
</dbReference>
<dbReference type="SUPFAM" id="SSF53474">
    <property type="entry name" value="alpha/beta-Hydrolases"/>
    <property type="match status" value="1"/>
</dbReference>
<dbReference type="GO" id="GO:0016787">
    <property type="term" value="F:hydrolase activity"/>
    <property type="evidence" value="ECO:0007669"/>
    <property type="project" value="UniProtKB-KW"/>
</dbReference>
<evidence type="ECO:0000313" key="4">
    <source>
        <dbReference type="Proteomes" id="UP000005038"/>
    </source>
</evidence>
<dbReference type="InterPro" id="IPR049492">
    <property type="entry name" value="BD-FAE-like_dom"/>
</dbReference>
<feature type="domain" description="BD-FAE-like" evidence="2">
    <location>
        <begin position="129"/>
        <end position="322"/>
    </location>
</feature>
<dbReference type="Pfam" id="PF20434">
    <property type="entry name" value="BD-FAE"/>
    <property type="match status" value="1"/>
</dbReference>
<sequence>MGVYVQAQWIREFLAPAALQLDPDAEDIAIVASFRARTLPVRVLALAVLTAVCAVTGACATPAAPHSTPSTSASAATGAVPATARVSAAVPKGAAAKDMDNQSPASGITLHRYFYAVPTGRADPRQNWMDLYLPPRLGKVPLVVLIHGGAWQAKIGAGTFATFARRLAERGLGVVNVEYRRVGNGGGWPTTFVDVAAAMDAIPDLAKAYPQLELRNAVVVGHSAGAQLAVWASTRHELRSDEVGASPVFRPTTVVSLAGPLDMRRAVEMGDTRIVRVLGGTPDEVPDRYASVDPIQNLDPQTPVIAIAGTSDRVVPHVLSQDYVAADAKAGGRAQAIIMPGQTHSSLVDPKSKAFAQILELITRITNDIHANGS</sequence>
<dbReference type="InterPro" id="IPR050300">
    <property type="entry name" value="GDXG_lipolytic_enzyme"/>
</dbReference>
<evidence type="ECO:0000259" key="2">
    <source>
        <dbReference type="Pfam" id="PF20434"/>
    </source>
</evidence>
<proteinExistence type="predicted"/>
<keyword evidence="4" id="KW-1185">Reference proteome</keyword>
<reference evidence="3" key="1">
    <citation type="submission" date="2012-02" db="EMBL/GenBank/DDBJ databases">
        <title>Whole genome shotgun sequence of Gordonia otitidis NBRC 100426.</title>
        <authorList>
            <person name="Yoshida I."/>
            <person name="Hosoyama A."/>
            <person name="Tsuchikane K."/>
            <person name="Katsumata H."/>
            <person name="Yamazaki S."/>
            <person name="Fujita N."/>
        </authorList>
    </citation>
    <scope>NUCLEOTIDE SEQUENCE [LARGE SCALE GENOMIC DNA]</scope>
    <source>
        <strain evidence="3">NBRC 100426</strain>
    </source>
</reference>
<dbReference type="RefSeq" id="WP_007238585.1">
    <property type="nucleotide sequence ID" value="NZ_BAFB01000105.1"/>
</dbReference>
<dbReference type="PANTHER" id="PTHR48081">
    <property type="entry name" value="AB HYDROLASE SUPERFAMILY PROTEIN C4A8.06C"/>
    <property type="match status" value="1"/>
</dbReference>
<dbReference type="InterPro" id="IPR029058">
    <property type="entry name" value="AB_hydrolase_fold"/>
</dbReference>
<gene>
    <name evidence="3" type="ORF">GOOTI_105_00130</name>
</gene>
<protein>
    <recommendedName>
        <fullName evidence="2">BD-FAE-like domain-containing protein</fullName>
    </recommendedName>
</protein>
<evidence type="ECO:0000313" key="3">
    <source>
        <dbReference type="EMBL" id="GAB34348.1"/>
    </source>
</evidence>
<comment type="caution">
    <text evidence="3">The sequence shown here is derived from an EMBL/GenBank/DDBJ whole genome shotgun (WGS) entry which is preliminary data.</text>
</comment>
<evidence type="ECO:0000256" key="1">
    <source>
        <dbReference type="ARBA" id="ARBA00022801"/>
    </source>
</evidence>
<dbReference type="STRING" id="1108044.GOOTI_105_00130"/>
<accession>H5TLJ0</accession>
<keyword evidence="1" id="KW-0378">Hydrolase</keyword>
<name>H5TLJ0_GORO1</name>
<dbReference type="EMBL" id="BAFB01000105">
    <property type="protein sequence ID" value="GAB34348.1"/>
    <property type="molecule type" value="Genomic_DNA"/>
</dbReference>
<organism evidence="3 4">
    <name type="scientific">Gordonia otitidis (strain DSM 44809 / CCUG 52243 / JCM 12355 / NBRC 100426 / IFM 10032)</name>
    <dbReference type="NCBI Taxonomy" id="1108044"/>
    <lineage>
        <taxon>Bacteria</taxon>
        <taxon>Bacillati</taxon>
        <taxon>Actinomycetota</taxon>
        <taxon>Actinomycetes</taxon>
        <taxon>Mycobacteriales</taxon>
        <taxon>Gordoniaceae</taxon>
        <taxon>Gordonia</taxon>
    </lineage>
</organism>
<dbReference type="PANTHER" id="PTHR48081:SF33">
    <property type="entry name" value="KYNURENINE FORMAMIDASE"/>
    <property type="match status" value="1"/>
</dbReference>